<evidence type="ECO:0000313" key="3">
    <source>
        <dbReference type="EMBL" id="KAK1794457.1"/>
    </source>
</evidence>
<dbReference type="Gene3D" id="3.30.420.10">
    <property type="entry name" value="Ribonuclease H-like superfamily/Ribonuclease H"/>
    <property type="match status" value="1"/>
</dbReference>
<proteinExistence type="predicted"/>
<keyword evidence="4" id="KW-1185">Reference proteome</keyword>
<evidence type="ECO:0000313" key="4">
    <source>
        <dbReference type="Proteomes" id="UP001239994"/>
    </source>
</evidence>
<dbReference type="PROSITE" id="PS50994">
    <property type="entry name" value="INTEGRASE"/>
    <property type="match status" value="1"/>
</dbReference>
<dbReference type="SUPFAM" id="SSF53098">
    <property type="entry name" value="Ribonuclease H-like"/>
    <property type="match status" value="1"/>
</dbReference>
<dbReference type="InterPro" id="IPR012337">
    <property type="entry name" value="RNaseH-like_sf"/>
</dbReference>
<evidence type="ECO:0000256" key="1">
    <source>
        <dbReference type="SAM" id="MobiDB-lite"/>
    </source>
</evidence>
<dbReference type="GO" id="GO:0003676">
    <property type="term" value="F:nucleic acid binding"/>
    <property type="evidence" value="ECO:0007669"/>
    <property type="project" value="InterPro"/>
</dbReference>
<comment type="caution">
    <text evidence="3">The sequence shown here is derived from an EMBL/GenBank/DDBJ whole genome shotgun (WGS) entry which is preliminary data.</text>
</comment>
<gene>
    <name evidence="3" type="ORF">P4O66_011333</name>
</gene>
<reference evidence="3" key="1">
    <citation type="submission" date="2023-03" db="EMBL/GenBank/DDBJ databases">
        <title>Electrophorus voltai genome.</title>
        <authorList>
            <person name="Bian C."/>
        </authorList>
    </citation>
    <scope>NUCLEOTIDE SEQUENCE</scope>
    <source>
        <strain evidence="3">CB-2022</strain>
        <tissue evidence="3">Muscle</tissue>
    </source>
</reference>
<sequence length="103" mass="11203">HSPKGTTTQTPVAGHPPATEPFQHWQVDFVELTQAEGGAYLKRISSDNGTPFVHQGLIELTKHLRIDMKKHCSYHPVSTGAVEQANGTLKVGLAKMCQQTGLN</sequence>
<dbReference type="EMBL" id="JAROKS010000017">
    <property type="protein sequence ID" value="KAK1794457.1"/>
    <property type="molecule type" value="Genomic_DNA"/>
</dbReference>
<name>A0AAD8Z7T8_9TELE</name>
<organism evidence="3 4">
    <name type="scientific">Electrophorus voltai</name>
    <dbReference type="NCBI Taxonomy" id="2609070"/>
    <lineage>
        <taxon>Eukaryota</taxon>
        <taxon>Metazoa</taxon>
        <taxon>Chordata</taxon>
        <taxon>Craniata</taxon>
        <taxon>Vertebrata</taxon>
        <taxon>Euteleostomi</taxon>
        <taxon>Actinopterygii</taxon>
        <taxon>Neopterygii</taxon>
        <taxon>Teleostei</taxon>
        <taxon>Ostariophysi</taxon>
        <taxon>Gymnotiformes</taxon>
        <taxon>Gymnotoidei</taxon>
        <taxon>Gymnotidae</taxon>
        <taxon>Electrophorus</taxon>
    </lineage>
</organism>
<feature type="compositionally biased region" description="Polar residues" evidence="1">
    <location>
        <begin position="1"/>
        <end position="11"/>
    </location>
</feature>
<protein>
    <recommendedName>
        <fullName evidence="2">Integrase catalytic domain-containing protein</fullName>
    </recommendedName>
</protein>
<dbReference type="InterPro" id="IPR001584">
    <property type="entry name" value="Integrase_cat-core"/>
</dbReference>
<accession>A0AAD8Z7T8</accession>
<dbReference type="Proteomes" id="UP001239994">
    <property type="component" value="Unassembled WGS sequence"/>
</dbReference>
<feature type="region of interest" description="Disordered" evidence="1">
    <location>
        <begin position="1"/>
        <end position="20"/>
    </location>
</feature>
<evidence type="ECO:0000259" key="2">
    <source>
        <dbReference type="PROSITE" id="PS50994"/>
    </source>
</evidence>
<feature type="domain" description="Integrase catalytic" evidence="2">
    <location>
        <begin position="42"/>
        <end position="103"/>
    </location>
</feature>
<dbReference type="GO" id="GO:0015074">
    <property type="term" value="P:DNA integration"/>
    <property type="evidence" value="ECO:0007669"/>
    <property type="project" value="InterPro"/>
</dbReference>
<dbReference type="AlphaFoldDB" id="A0AAD8Z7T8"/>
<feature type="non-terminal residue" evidence="3">
    <location>
        <position position="1"/>
    </location>
</feature>
<dbReference type="InterPro" id="IPR036397">
    <property type="entry name" value="RNaseH_sf"/>
</dbReference>